<organism evidence="1 2">
    <name type="scientific">Lutimonas vermicola</name>
    <dbReference type="NCBI Taxonomy" id="414288"/>
    <lineage>
        <taxon>Bacteria</taxon>
        <taxon>Pseudomonadati</taxon>
        <taxon>Bacteroidota</taxon>
        <taxon>Flavobacteriia</taxon>
        <taxon>Flavobacteriales</taxon>
        <taxon>Flavobacteriaceae</taxon>
        <taxon>Lutimonas</taxon>
    </lineage>
</organism>
<proteinExistence type="predicted"/>
<dbReference type="EMBL" id="JBCDNA010000001">
    <property type="protein sequence ID" value="MEL4454858.1"/>
    <property type="molecule type" value="Genomic_DNA"/>
</dbReference>
<keyword evidence="2" id="KW-1185">Reference proteome</keyword>
<protein>
    <submittedName>
        <fullName evidence="1">Uncharacterized protein</fullName>
    </submittedName>
</protein>
<dbReference type="RefSeq" id="WP_342158535.1">
    <property type="nucleotide sequence ID" value="NZ_JBCDNA010000001.1"/>
</dbReference>
<dbReference type="Proteomes" id="UP001474120">
    <property type="component" value="Unassembled WGS sequence"/>
</dbReference>
<comment type="caution">
    <text evidence="1">The sequence shown here is derived from an EMBL/GenBank/DDBJ whole genome shotgun (WGS) entry which is preliminary data.</text>
</comment>
<gene>
    <name evidence="1" type="ORF">AABB81_03060</name>
</gene>
<accession>A0ABU9KYE5</accession>
<name>A0ABU9KYE5_9FLAO</name>
<evidence type="ECO:0000313" key="2">
    <source>
        <dbReference type="Proteomes" id="UP001474120"/>
    </source>
</evidence>
<evidence type="ECO:0000313" key="1">
    <source>
        <dbReference type="EMBL" id="MEL4454858.1"/>
    </source>
</evidence>
<sequence length="469" mass="54944">MDNLYILTKQEFTSLYRFGKIPLISNKIVNTVNRNAEEINSKIYDKFLSMPYFVGDEEYLIISFENVLIDNIWLEIKYVTEVIPLTKAAKNSFEMKFDDKLDFKDARFENIVHKVEEEIDIQERYRGSKAFWILCKVKSDYEPLLKKELVESSYHKRINAIKSSEFKDDFFIHLLAYDRYEFFPNSDLGYFYDIGEIFAHSKGKTSFKGSSFHSFLENNKQALSEKSFVQIAQIISDSNDVTKFTEQLTSNGLRQYFASAIFLKFKNDLAERDTIKDSATGRLIHEIRTDKKFINELNLAIYLTGSFFGYKKFYDDLYDRVDLKIFKKKVKPPQEEINVCKKHDKTEQFKLSEEKDKNEIIGKVVTEKEKVLEEQVKSSTSDYSGVQKQILDILLRILDEEKGSFEIKTDRLNELKKILSPLSVEKNISKKDDVVQIIKEKFSDRISIEAKGKKYIISRKTENDLFANA</sequence>
<reference evidence="1 2" key="1">
    <citation type="submission" date="2024-04" db="EMBL/GenBank/DDBJ databases">
        <title>whole genome sequencing of Lutimonas vermicola strain IMCC1616.</title>
        <authorList>
            <person name="Bae S.S."/>
        </authorList>
    </citation>
    <scope>NUCLEOTIDE SEQUENCE [LARGE SCALE GENOMIC DNA]</scope>
    <source>
        <strain evidence="1 2">IMCC1616</strain>
    </source>
</reference>